<gene>
    <name evidence="1" type="ORF">PC113_g19519</name>
</gene>
<name>A0A8T0YEL9_9STRA</name>
<accession>A0A8T0YEL9</accession>
<evidence type="ECO:0000313" key="1">
    <source>
        <dbReference type="EMBL" id="KAG2839195.1"/>
    </source>
</evidence>
<evidence type="ECO:0000313" key="2">
    <source>
        <dbReference type="Proteomes" id="UP000735874"/>
    </source>
</evidence>
<sequence>MSAPMQVLTNQPLFEHVVSFMDGLPLVVAKFARAQRYKPRLEGRYPSSRGLLPQLAVICDDFVVLAALLKLVKNYSSSYRNPETEFYGVVRCAVRFDKLKTLQWLERNLDMGSYDFEYKNNDVFFCDVRTPHYRRPRLRPPLTSGPTTEQLTQLQAAFNLPAELGLWRAYMTSVKTAKGDIIPLMDRNDAGSKFSTTRRRTGMRPASSIAVKNVIANTPRYSEITVSEA</sequence>
<organism evidence="1 2">
    <name type="scientific">Phytophthora cactorum</name>
    <dbReference type="NCBI Taxonomy" id="29920"/>
    <lineage>
        <taxon>Eukaryota</taxon>
        <taxon>Sar</taxon>
        <taxon>Stramenopiles</taxon>
        <taxon>Oomycota</taxon>
        <taxon>Peronosporomycetes</taxon>
        <taxon>Peronosporales</taxon>
        <taxon>Peronosporaceae</taxon>
        <taxon>Phytophthora</taxon>
    </lineage>
</organism>
<dbReference type="AlphaFoldDB" id="A0A8T0YEL9"/>
<reference evidence="1" key="1">
    <citation type="submission" date="2018-10" db="EMBL/GenBank/DDBJ databases">
        <title>Effector identification in a new, highly contiguous assembly of the strawberry crown rot pathogen Phytophthora cactorum.</title>
        <authorList>
            <person name="Armitage A.D."/>
            <person name="Nellist C.F."/>
            <person name="Bates H."/>
            <person name="Vickerstaff R.J."/>
            <person name="Harrison R.J."/>
        </authorList>
    </citation>
    <scope>NUCLEOTIDE SEQUENCE</scope>
    <source>
        <strain evidence="1">15-7</strain>
    </source>
</reference>
<dbReference type="VEuPathDB" id="FungiDB:PC110_g3778"/>
<comment type="caution">
    <text evidence="1">The sequence shown here is derived from an EMBL/GenBank/DDBJ whole genome shotgun (WGS) entry which is preliminary data.</text>
</comment>
<protein>
    <submittedName>
        <fullName evidence="1">Uncharacterized protein</fullName>
    </submittedName>
</protein>
<dbReference type="Proteomes" id="UP000735874">
    <property type="component" value="Unassembled WGS sequence"/>
</dbReference>
<dbReference type="EMBL" id="RCMG01001009">
    <property type="protein sequence ID" value="KAG2839195.1"/>
    <property type="molecule type" value="Genomic_DNA"/>
</dbReference>
<proteinExistence type="predicted"/>